<dbReference type="SUPFAM" id="SSF50965">
    <property type="entry name" value="Galactose oxidase, central domain"/>
    <property type="match status" value="1"/>
</dbReference>
<dbReference type="InterPro" id="IPR015915">
    <property type="entry name" value="Kelch-typ_b-propeller"/>
</dbReference>
<protein>
    <submittedName>
        <fullName evidence="1">18198_t:CDS:1</fullName>
    </submittedName>
</protein>
<dbReference type="OrthoDB" id="432528at2759"/>
<comment type="caution">
    <text evidence="1">The sequence shown here is derived from an EMBL/GenBank/DDBJ whole genome shotgun (WGS) entry which is preliminary data.</text>
</comment>
<proteinExistence type="predicted"/>
<name>A0A9N9GHN1_9GLOM</name>
<evidence type="ECO:0000313" key="2">
    <source>
        <dbReference type="Proteomes" id="UP000789405"/>
    </source>
</evidence>
<dbReference type="Proteomes" id="UP000789405">
    <property type="component" value="Unassembled WGS sequence"/>
</dbReference>
<feature type="non-terminal residue" evidence="1">
    <location>
        <position position="447"/>
    </location>
</feature>
<reference evidence="1" key="1">
    <citation type="submission" date="2021-06" db="EMBL/GenBank/DDBJ databases">
        <authorList>
            <person name="Kallberg Y."/>
            <person name="Tangrot J."/>
            <person name="Rosling A."/>
        </authorList>
    </citation>
    <scope>NUCLEOTIDE SEQUENCE</scope>
    <source>
        <strain evidence="1">MA453B</strain>
    </source>
</reference>
<dbReference type="AlphaFoldDB" id="A0A9N9GHN1"/>
<gene>
    <name evidence="1" type="ORF">DERYTH_LOCUS8140</name>
</gene>
<dbReference type="EMBL" id="CAJVPY010004135">
    <property type="protein sequence ID" value="CAG8611050.1"/>
    <property type="molecule type" value="Genomic_DNA"/>
</dbReference>
<dbReference type="InterPro" id="IPR011043">
    <property type="entry name" value="Gal_Oxase/kelch_b-propeller"/>
</dbReference>
<accession>A0A9N9GHN1</accession>
<dbReference type="Gene3D" id="2.120.10.80">
    <property type="entry name" value="Kelch-type beta propeller"/>
    <property type="match status" value="1"/>
</dbReference>
<keyword evidence="2" id="KW-1185">Reference proteome</keyword>
<evidence type="ECO:0000313" key="1">
    <source>
        <dbReference type="EMBL" id="CAG8611050.1"/>
    </source>
</evidence>
<dbReference type="PANTHER" id="PTHR23244">
    <property type="entry name" value="KELCH REPEAT DOMAIN"/>
    <property type="match status" value="1"/>
</dbReference>
<organism evidence="1 2">
    <name type="scientific">Dentiscutata erythropus</name>
    <dbReference type="NCBI Taxonomy" id="1348616"/>
    <lineage>
        <taxon>Eukaryota</taxon>
        <taxon>Fungi</taxon>
        <taxon>Fungi incertae sedis</taxon>
        <taxon>Mucoromycota</taxon>
        <taxon>Glomeromycotina</taxon>
        <taxon>Glomeromycetes</taxon>
        <taxon>Diversisporales</taxon>
        <taxon>Gigasporaceae</taxon>
        <taxon>Dentiscutata</taxon>
    </lineage>
</organism>
<sequence>ISRIAGFVPDRVGHVAVIIEDQIYFMGGSRIIPPTNPIKSSTRIYNLSEEIFSINLSSQFSTSSPPYIDLTDPFARMKFGNEKEIGIRLQENLTWLNEIDNNITITSNQTLMIEVINETYNMTDQYYGKSWSYPLNQKGLPPASRIEQCGVVLYSGGKKDMNKYILFGGRKEVDSWSKIPTAFSFSWNPPPHDGSVLYIGGFSQIESGVYFDMNEYPHQSILIQPRLAHTATLTPDNNEIFLNVHFNDLYILETILLSRNKINAPSPRSHAVPVLLPSSKILYIGGVSQIGSGVDEDLIDMNEILVFDTISLTWSYKHANQSTFIQTRLAHTATLTPDNNEIIIIGGTSTAHTANLYQNFLIIAFGNITNNSAQPVEINSRIYLLDVLCKKWLTSFTPGILYKKGIVACCHNIYTLKTWMHQLEEGIGISLLNLGLSKLSSIVKRLS</sequence>